<dbReference type="PANTHER" id="PTHR42789">
    <property type="entry name" value="D-ISOMER SPECIFIC 2-HYDROXYACID DEHYDROGENASE FAMILY PROTEIN (AFU_ORTHOLOGUE AFUA_6G10090)"/>
    <property type="match status" value="1"/>
</dbReference>
<sequence length="303" mass="32715">MKIAITTSSFARYSDEPLKLLDEAGVEYVLNDKGRALTEEEAIEILEGCDGVAAGTEPLTRKVMDAVPTLKVISRCGTGMDSVDRACAAEKGIEVRNTPDGPTLAVAELAVGLILTLMRHVPHQDRELRSGVWKKRMGNLLHGKNVGIVGFGKIGRAVARLLEPFGVNVGYHDPFVEDAAYTRLDLDELMGWADVITLHCPKTENGQPLLDLGRLSLMRPGSFVLNVARGGLIDEKALFGLLTAGHLAGAALDCYAKEPYDGPLKDMDNVILTPHIGSYAKEARIIMETDTIRNVLAVLCPGD</sequence>
<keyword evidence="3 5" id="KW-0560">Oxidoreductase</keyword>
<reference evidence="8" key="2">
    <citation type="submission" date="2021-04" db="EMBL/GenBank/DDBJ databases">
        <authorList>
            <person name="Gilroy R."/>
        </authorList>
    </citation>
    <scope>NUCLEOTIDE SEQUENCE</scope>
    <source>
        <strain evidence="8">ChiSxjej5B17-1746</strain>
    </source>
</reference>
<evidence type="ECO:0000259" key="7">
    <source>
        <dbReference type="Pfam" id="PF02826"/>
    </source>
</evidence>
<dbReference type="SUPFAM" id="SSF51735">
    <property type="entry name" value="NAD(P)-binding Rossmann-fold domains"/>
    <property type="match status" value="1"/>
</dbReference>
<evidence type="ECO:0000256" key="5">
    <source>
        <dbReference type="RuleBase" id="RU003719"/>
    </source>
</evidence>
<comment type="similarity">
    <text evidence="1 5">Belongs to the D-isomer specific 2-hydroxyacid dehydrogenase family.</text>
</comment>
<comment type="caution">
    <text evidence="8">The sequence shown here is derived from an EMBL/GenBank/DDBJ whole genome shotgun (WGS) entry which is preliminary data.</text>
</comment>
<dbReference type="GO" id="GO:0051287">
    <property type="term" value="F:NAD binding"/>
    <property type="evidence" value="ECO:0007669"/>
    <property type="project" value="InterPro"/>
</dbReference>
<dbReference type="Pfam" id="PF02826">
    <property type="entry name" value="2-Hacid_dh_C"/>
    <property type="match status" value="1"/>
</dbReference>
<dbReference type="PROSITE" id="PS00065">
    <property type="entry name" value="D_2_HYDROXYACID_DH_1"/>
    <property type="match status" value="1"/>
</dbReference>
<evidence type="ECO:0000256" key="3">
    <source>
        <dbReference type="ARBA" id="ARBA00023002"/>
    </source>
</evidence>
<evidence type="ECO:0000256" key="4">
    <source>
        <dbReference type="ARBA" id="ARBA00023027"/>
    </source>
</evidence>
<dbReference type="CDD" id="cd12172">
    <property type="entry name" value="PGDH_like_2"/>
    <property type="match status" value="1"/>
</dbReference>
<accession>A0A9D1UA97</accession>
<evidence type="ECO:0000256" key="2">
    <source>
        <dbReference type="ARBA" id="ARBA00022605"/>
    </source>
</evidence>
<keyword evidence="2" id="KW-0028">Amino-acid biosynthesis</keyword>
<dbReference type="PANTHER" id="PTHR42789:SF1">
    <property type="entry name" value="D-ISOMER SPECIFIC 2-HYDROXYACID DEHYDROGENASE FAMILY PROTEIN (AFU_ORTHOLOGUE AFUA_6G10090)"/>
    <property type="match status" value="1"/>
</dbReference>
<dbReference type="Pfam" id="PF00389">
    <property type="entry name" value="2-Hacid_dh"/>
    <property type="match status" value="1"/>
</dbReference>
<dbReference type="InterPro" id="IPR029752">
    <property type="entry name" value="D-isomer_DH_CS1"/>
</dbReference>
<dbReference type="SUPFAM" id="SSF52283">
    <property type="entry name" value="Formate/glycerate dehydrogenase catalytic domain-like"/>
    <property type="match status" value="1"/>
</dbReference>
<dbReference type="Proteomes" id="UP000824264">
    <property type="component" value="Unassembled WGS sequence"/>
</dbReference>
<dbReference type="GO" id="GO:0008652">
    <property type="term" value="P:amino acid biosynthetic process"/>
    <property type="evidence" value="ECO:0007669"/>
    <property type="project" value="UniProtKB-KW"/>
</dbReference>
<evidence type="ECO:0000313" key="8">
    <source>
        <dbReference type="EMBL" id="HIW79020.1"/>
    </source>
</evidence>
<feature type="domain" description="D-isomer specific 2-hydroxyacid dehydrogenase NAD-binding" evidence="7">
    <location>
        <begin position="111"/>
        <end position="277"/>
    </location>
</feature>
<evidence type="ECO:0000313" key="9">
    <source>
        <dbReference type="Proteomes" id="UP000824264"/>
    </source>
</evidence>
<dbReference type="InterPro" id="IPR050857">
    <property type="entry name" value="D-2-hydroxyacid_DH"/>
</dbReference>
<dbReference type="PROSITE" id="PS00671">
    <property type="entry name" value="D_2_HYDROXYACID_DH_3"/>
    <property type="match status" value="1"/>
</dbReference>
<dbReference type="GO" id="GO:0016616">
    <property type="term" value="F:oxidoreductase activity, acting on the CH-OH group of donors, NAD or NADP as acceptor"/>
    <property type="evidence" value="ECO:0007669"/>
    <property type="project" value="InterPro"/>
</dbReference>
<dbReference type="InterPro" id="IPR036291">
    <property type="entry name" value="NAD(P)-bd_dom_sf"/>
</dbReference>
<feature type="domain" description="D-isomer specific 2-hydroxyacid dehydrogenase catalytic" evidence="6">
    <location>
        <begin position="13"/>
        <end position="299"/>
    </location>
</feature>
<dbReference type="InterPro" id="IPR006139">
    <property type="entry name" value="D-isomer_2_OHA_DH_cat_dom"/>
</dbReference>
<dbReference type="EMBL" id="DXGI01000295">
    <property type="protein sequence ID" value="HIW79020.1"/>
    <property type="molecule type" value="Genomic_DNA"/>
</dbReference>
<keyword evidence="4" id="KW-0520">NAD</keyword>
<organism evidence="8 9">
    <name type="scientific">Candidatus Bilophila faecipullorum</name>
    <dbReference type="NCBI Taxonomy" id="2838482"/>
    <lineage>
        <taxon>Bacteria</taxon>
        <taxon>Pseudomonadati</taxon>
        <taxon>Thermodesulfobacteriota</taxon>
        <taxon>Desulfovibrionia</taxon>
        <taxon>Desulfovibrionales</taxon>
        <taxon>Desulfovibrionaceae</taxon>
        <taxon>Bilophila</taxon>
    </lineage>
</organism>
<gene>
    <name evidence="8" type="ORF">H9874_07735</name>
</gene>
<evidence type="ECO:0000256" key="1">
    <source>
        <dbReference type="ARBA" id="ARBA00005854"/>
    </source>
</evidence>
<proteinExistence type="inferred from homology"/>
<dbReference type="Gene3D" id="3.40.50.720">
    <property type="entry name" value="NAD(P)-binding Rossmann-like Domain"/>
    <property type="match status" value="2"/>
</dbReference>
<evidence type="ECO:0000259" key="6">
    <source>
        <dbReference type="Pfam" id="PF00389"/>
    </source>
</evidence>
<reference evidence="8" key="1">
    <citation type="journal article" date="2021" name="PeerJ">
        <title>Extensive microbial diversity within the chicken gut microbiome revealed by metagenomics and culture.</title>
        <authorList>
            <person name="Gilroy R."/>
            <person name="Ravi A."/>
            <person name="Getino M."/>
            <person name="Pursley I."/>
            <person name="Horton D.L."/>
            <person name="Alikhan N.F."/>
            <person name="Baker D."/>
            <person name="Gharbi K."/>
            <person name="Hall N."/>
            <person name="Watson M."/>
            <person name="Adriaenssens E.M."/>
            <person name="Foster-Nyarko E."/>
            <person name="Jarju S."/>
            <person name="Secka A."/>
            <person name="Antonio M."/>
            <person name="Oren A."/>
            <person name="Chaudhuri R.R."/>
            <person name="La Ragione R."/>
            <person name="Hildebrand F."/>
            <person name="Pallen M.J."/>
        </authorList>
    </citation>
    <scope>NUCLEOTIDE SEQUENCE</scope>
    <source>
        <strain evidence="8">ChiSxjej5B17-1746</strain>
    </source>
</reference>
<dbReference type="AlphaFoldDB" id="A0A9D1UA97"/>
<name>A0A9D1UA97_9BACT</name>
<dbReference type="InterPro" id="IPR029753">
    <property type="entry name" value="D-isomer_DH_CS"/>
</dbReference>
<dbReference type="InterPro" id="IPR006140">
    <property type="entry name" value="D-isomer_DH_NAD-bd"/>
</dbReference>
<protein>
    <submittedName>
        <fullName evidence="8">Phosphoglycerate dehydrogenase</fullName>
    </submittedName>
</protein>